<gene>
    <name evidence="3" type="ORF">E2562_005232</name>
</gene>
<dbReference type="Proteomes" id="UP000479710">
    <property type="component" value="Unassembled WGS sequence"/>
</dbReference>
<feature type="region of interest" description="Disordered" evidence="1">
    <location>
        <begin position="380"/>
        <end position="405"/>
    </location>
</feature>
<feature type="compositionally biased region" description="Basic and acidic residues" evidence="1">
    <location>
        <begin position="581"/>
        <end position="593"/>
    </location>
</feature>
<evidence type="ECO:0000313" key="4">
    <source>
        <dbReference type="Proteomes" id="UP000479710"/>
    </source>
</evidence>
<feature type="region of interest" description="Disordered" evidence="1">
    <location>
        <begin position="464"/>
        <end position="553"/>
    </location>
</feature>
<accession>A0A6G1EEQ5</accession>
<dbReference type="AlphaFoldDB" id="A0A6G1EEQ5"/>
<dbReference type="Pfam" id="PF14661">
    <property type="entry name" value="HAUS6_N"/>
    <property type="match status" value="1"/>
</dbReference>
<dbReference type="InterPro" id="IPR026797">
    <property type="entry name" value="HAUS_6"/>
</dbReference>
<evidence type="ECO:0000313" key="3">
    <source>
        <dbReference type="EMBL" id="KAF0923268.1"/>
    </source>
</evidence>
<feature type="domain" description="HAUS augmin-like complex subunit 6 N-terminal" evidence="2">
    <location>
        <begin position="17"/>
        <end position="262"/>
    </location>
</feature>
<keyword evidence="4" id="KW-1185">Reference proteome</keyword>
<reference evidence="3 4" key="1">
    <citation type="submission" date="2019-11" db="EMBL/GenBank/DDBJ databases">
        <title>Whole genome sequence of Oryza granulata.</title>
        <authorList>
            <person name="Li W."/>
        </authorList>
    </citation>
    <scope>NUCLEOTIDE SEQUENCE [LARGE SCALE GENOMIC DNA]</scope>
    <source>
        <strain evidence="4">cv. Menghai</strain>
        <tissue evidence="3">Leaf</tissue>
    </source>
</reference>
<evidence type="ECO:0000256" key="1">
    <source>
        <dbReference type="SAM" id="MobiDB-lite"/>
    </source>
</evidence>
<dbReference type="PANTHER" id="PTHR16151">
    <property type="entry name" value="HAUS AUGMIN-LIKE COMPLEX SUBUNIT 6"/>
    <property type="match status" value="1"/>
</dbReference>
<dbReference type="GO" id="GO:1990498">
    <property type="term" value="C:mitotic spindle microtubule"/>
    <property type="evidence" value="ECO:0007669"/>
    <property type="project" value="TreeGrafter"/>
</dbReference>
<feature type="compositionally biased region" description="Basic and acidic residues" evidence="1">
    <location>
        <begin position="535"/>
        <end position="553"/>
    </location>
</feature>
<dbReference type="OrthoDB" id="5575722at2759"/>
<proteinExistence type="predicted"/>
<organism evidence="3 4">
    <name type="scientific">Oryza meyeriana var. granulata</name>
    <dbReference type="NCBI Taxonomy" id="110450"/>
    <lineage>
        <taxon>Eukaryota</taxon>
        <taxon>Viridiplantae</taxon>
        <taxon>Streptophyta</taxon>
        <taxon>Embryophyta</taxon>
        <taxon>Tracheophyta</taxon>
        <taxon>Spermatophyta</taxon>
        <taxon>Magnoliopsida</taxon>
        <taxon>Liliopsida</taxon>
        <taxon>Poales</taxon>
        <taxon>Poaceae</taxon>
        <taxon>BOP clade</taxon>
        <taxon>Oryzoideae</taxon>
        <taxon>Oryzeae</taxon>
        <taxon>Oryzinae</taxon>
        <taxon>Oryza</taxon>
        <taxon>Oryza meyeriana</taxon>
    </lineage>
</organism>
<comment type="caution">
    <text evidence="3">The sequence shown here is derived from an EMBL/GenBank/DDBJ whole genome shotgun (WGS) entry which is preliminary data.</text>
</comment>
<protein>
    <recommendedName>
        <fullName evidence="2">HAUS augmin-like complex subunit 6 N-terminal domain-containing protein</fullName>
    </recommendedName>
</protein>
<dbReference type="GO" id="GO:0070652">
    <property type="term" value="C:HAUS complex"/>
    <property type="evidence" value="ECO:0007669"/>
    <property type="project" value="InterPro"/>
</dbReference>
<dbReference type="GO" id="GO:0051225">
    <property type="term" value="P:spindle assembly"/>
    <property type="evidence" value="ECO:0007669"/>
    <property type="project" value="InterPro"/>
</dbReference>
<sequence>MATDREKEREAELESAMYTNCLLLGLDLAVLGSPSSPAGCPRVGLFRHSNPRLGEQLLYFLLSSLRGPAQSAKDFDKVWPIFDSAQSREFRKIVQGIISELEQQGALPRSNSRVSSLATCCGPRFVELLWQLSVHALREVHRRTFAADVASNPLPAALTDVSYLHAAALLPVTKARIALERRKFLKNANIAVQRQTTWSNLAHEMTAEFRSLCAEEAYLQQELEKLQDMRNKSKLEGELWDERISSSSGQNSHLVSKATRLWESILARKGQHEVLASGPIEDLIAHREHRYRISGSQLLAAMDLSSSVPHSELLSARAGEASPVLDKQDQMSALFQGKEEALSRLDDRNGRAQQHTVDVAEILRRWTHALQRIHKQSLHLAKANDGDGPELLRSASDGESSTHADSLTATLAEHRQHLVSIQGLINQLKEAIPAMQQSIADLSEEVNSVPCNPMDQMMSRLSPTMQNSGLGRPEESSSELSEMTSKLSSTHLDKAGSSPALKLPPLFSLTPSSGKGTHTQKRNALARQPSQEVLSEEKTLPLPSTKDETNGSIHEIEGYFARNIRRSVREAALSKPLSNTERPHDQTSDDGSEHFFIPLSTGASRKEIDAVDNRRKQKLGFSSPQMKFPKSTSDLHFNADSPMHATPVLSSKLNGHDDPNSVISMLDPVSGLGHQSFITDDALDQVFSPPLLLETSFFQDTYEDLLAPLSETDTALMEH</sequence>
<name>A0A6G1EEQ5_9ORYZ</name>
<feature type="compositionally biased region" description="Low complexity" evidence="1">
    <location>
        <begin position="478"/>
        <end position="490"/>
    </location>
</feature>
<feature type="region of interest" description="Disordered" evidence="1">
    <location>
        <begin position="572"/>
        <end position="593"/>
    </location>
</feature>
<dbReference type="InterPro" id="IPR028163">
    <property type="entry name" value="HAUS_6_N"/>
</dbReference>
<evidence type="ECO:0000259" key="2">
    <source>
        <dbReference type="Pfam" id="PF14661"/>
    </source>
</evidence>
<dbReference type="GO" id="GO:0008017">
    <property type="term" value="F:microtubule binding"/>
    <property type="evidence" value="ECO:0007669"/>
    <property type="project" value="TreeGrafter"/>
</dbReference>
<dbReference type="PANTHER" id="PTHR16151:SF2">
    <property type="entry name" value="HAUS AUGMIN-LIKE COMPLEX SUBUNIT 6"/>
    <property type="match status" value="1"/>
</dbReference>
<dbReference type="EMBL" id="SPHZ02000003">
    <property type="protein sequence ID" value="KAF0923268.1"/>
    <property type="molecule type" value="Genomic_DNA"/>
</dbReference>